<dbReference type="EMBL" id="VOQR01000002">
    <property type="protein sequence ID" value="TXC68000.1"/>
    <property type="molecule type" value="Genomic_DNA"/>
</dbReference>
<keyword evidence="2 4" id="KW-0238">DNA-binding</keyword>
<keyword evidence="3" id="KW-0233">DNA recombination</keyword>
<evidence type="ECO:0000256" key="2">
    <source>
        <dbReference type="ARBA" id="ARBA00023125"/>
    </source>
</evidence>
<evidence type="ECO:0000256" key="3">
    <source>
        <dbReference type="ARBA" id="ARBA00023172"/>
    </source>
</evidence>
<evidence type="ECO:0000256" key="4">
    <source>
        <dbReference type="PROSITE-ProRule" id="PRU01248"/>
    </source>
</evidence>
<dbReference type="Pfam" id="PF00589">
    <property type="entry name" value="Phage_integrase"/>
    <property type="match status" value="1"/>
</dbReference>
<dbReference type="Gene3D" id="1.10.150.130">
    <property type="match status" value="1"/>
</dbReference>
<dbReference type="RefSeq" id="WP_147084391.1">
    <property type="nucleotide sequence ID" value="NZ_VOQR01000002.1"/>
</dbReference>
<dbReference type="PROSITE" id="PS51900">
    <property type="entry name" value="CB"/>
    <property type="match status" value="1"/>
</dbReference>
<gene>
    <name evidence="7" type="ORF">FSB78_18665</name>
</gene>
<evidence type="ECO:0000313" key="7">
    <source>
        <dbReference type="EMBL" id="TXC68000.1"/>
    </source>
</evidence>
<dbReference type="AlphaFoldDB" id="A0A5C6U5Z3"/>
<dbReference type="PROSITE" id="PS51898">
    <property type="entry name" value="TYR_RECOMBINASE"/>
    <property type="match status" value="1"/>
</dbReference>
<evidence type="ECO:0000256" key="1">
    <source>
        <dbReference type="ARBA" id="ARBA00022908"/>
    </source>
</evidence>
<accession>A0A5C6U5Z3</accession>
<feature type="domain" description="Tyr recombinase" evidence="5">
    <location>
        <begin position="194"/>
        <end position="391"/>
    </location>
</feature>
<organism evidence="7 8">
    <name type="scientific">Sphingomonas ginsenosidivorax</name>
    <dbReference type="NCBI Taxonomy" id="862135"/>
    <lineage>
        <taxon>Bacteria</taxon>
        <taxon>Pseudomonadati</taxon>
        <taxon>Pseudomonadota</taxon>
        <taxon>Alphaproteobacteria</taxon>
        <taxon>Sphingomonadales</taxon>
        <taxon>Sphingomonadaceae</taxon>
        <taxon>Sphingomonas</taxon>
    </lineage>
</organism>
<protein>
    <submittedName>
        <fullName evidence="7">Tyrosine-type recombinase/integrase</fullName>
    </submittedName>
</protein>
<dbReference type="GO" id="GO:0015074">
    <property type="term" value="P:DNA integration"/>
    <property type="evidence" value="ECO:0007669"/>
    <property type="project" value="UniProtKB-KW"/>
</dbReference>
<sequence>MISDEKPPHTDDGTATSAVVTSADDLAPSFDRPADLDAIISGALTVLDRVEPQELYLPDLAPDDQERVDHFLRRGRAEATLQSYRSDWDLFLAWCSERRYRSLPATPATVAAFLTELATTGFTPAADQFTKTGKLRMRREPKPLTRATIDRRLAAIVFAHRMAKVEPPTSQPGASDLGLVVGGIRRTKKDDEVHKKRAADGDILRDMLRSIRGDDLRAHRDRALLAIGMGGAFRRSELVAITVARVTRDPEGLTIKVKSSKTDQFGEGQGVAVLDGPRLEPVRHYETWIEKAGITSGPVFRKLTPQGRLTDKAMSTKGVALVVKAAAATAGYPPELFAGHSLRAGFLTEAGRQNANLFKMRQHSRHASIDMVAEYVRDTERYRDHAGKGFM</sequence>
<dbReference type="InterPro" id="IPR010998">
    <property type="entry name" value="Integrase_recombinase_N"/>
</dbReference>
<dbReference type="Gene3D" id="1.10.443.10">
    <property type="entry name" value="Intergrase catalytic core"/>
    <property type="match status" value="1"/>
</dbReference>
<evidence type="ECO:0000259" key="6">
    <source>
        <dbReference type="PROSITE" id="PS51900"/>
    </source>
</evidence>
<dbReference type="CDD" id="cd00799">
    <property type="entry name" value="INT_Cre_C"/>
    <property type="match status" value="1"/>
</dbReference>
<dbReference type="OrthoDB" id="5513193at2"/>
<dbReference type="PANTHER" id="PTHR34605">
    <property type="entry name" value="PHAGE_INTEGRASE DOMAIN-CONTAINING PROTEIN"/>
    <property type="match status" value="1"/>
</dbReference>
<evidence type="ECO:0000313" key="8">
    <source>
        <dbReference type="Proteomes" id="UP000321250"/>
    </source>
</evidence>
<dbReference type="InterPro" id="IPR002104">
    <property type="entry name" value="Integrase_catalytic"/>
</dbReference>
<reference evidence="7 8" key="1">
    <citation type="journal article" date="2013" name="Antonie Van Leeuwenhoek">
        <title>Sphingomonas ginsenosidivorax sp. nov., with the ability to transform ginsenosides.</title>
        <authorList>
            <person name="Jin X.F."/>
            <person name="Kim J.K."/>
            <person name="Liu Q.M."/>
            <person name="Kang M.S."/>
            <person name="He D."/>
            <person name="Jin F.X."/>
            <person name="Kim S.C."/>
            <person name="Im W.T."/>
        </authorList>
    </citation>
    <scope>NUCLEOTIDE SEQUENCE [LARGE SCALE GENOMIC DNA]</scope>
    <source>
        <strain evidence="7 8">KHI67</strain>
    </source>
</reference>
<dbReference type="InterPro" id="IPR013762">
    <property type="entry name" value="Integrase-like_cat_sf"/>
</dbReference>
<comment type="caution">
    <text evidence="7">The sequence shown here is derived from an EMBL/GenBank/DDBJ whole genome shotgun (WGS) entry which is preliminary data.</text>
</comment>
<proteinExistence type="predicted"/>
<dbReference type="Proteomes" id="UP000321250">
    <property type="component" value="Unassembled WGS sequence"/>
</dbReference>
<dbReference type="InterPro" id="IPR052925">
    <property type="entry name" value="Phage_Integrase-like_Recomb"/>
</dbReference>
<name>A0A5C6U5Z3_9SPHN</name>
<keyword evidence="1" id="KW-0229">DNA integration</keyword>
<dbReference type="GO" id="GO:0003677">
    <property type="term" value="F:DNA binding"/>
    <property type="evidence" value="ECO:0007669"/>
    <property type="project" value="UniProtKB-UniRule"/>
</dbReference>
<dbReference type="GO" id="GO:0006310">
    <property type="term" value="P:DNA recombination"/>
    <property type="evidence" value="ECO:0007669"/>
    <property type="project" value="UniProtKB-KW"/>
</dbReference>
<dbReference type="InterPro" id="IPR011010">
    <property type="entry name" value="DNA_brk_join_enz"/>
</dbReference>
<keyword evidence="8" id="KW-1185">Reference proteome</keyword>
<dbReference type="SUPFAM" id="SSF47823">
    <property type="entry name" value="lambda integrase-like, N-terminal domain"/>
    <property type="match status" value="1"/>
</dbReference>
<dbReference type="InterPro" id="IPR044068">
    <property type="entry name" value="CB"/>
</dbReference>
<evidence type="ECO:0000259" key="5">
    <source>
        <dbReference type="PROSITE" id="PS51898"/>
    </source>
</evidence>
<feature type="domain" description="Core-binding (CB)" evidence="6">
    <location>
        <begin position="62"/>
        <end position="164"/>
    </location>
</feature>
<dbReference type="PANTHER" id="PTHR34605:SF3">
    <property type="entry name" value="P CELL-TYPE AGGLUTINATION PROTEIN MAP4-LIKE-RELATED"/>
    <property type="match status" value="1"/>
</dbReference>
<dbReference type="SUPFAM" id="SSF56349">
    <property type="entry name" value="DNA breaking-rejoining enzymes"/>
    <property type="match status" value="1"/>
</dbReference>